<dbReference type="AlphaFoldDB" id="A2F038"/>
<proteinExistence type="predicted"/>
<feature type="compositionally biased region" description="Basic and acidic residues" evidence="1">
    <location>
        <begin position="38"/>
        <end position="49"/>
    </location>
</feature>
<accession>A2F038</accession>
<dbReference type="KEGG" id="tva:4759569"/>
<feature type="region of interest" description="Disordered" evidence="1">
    <location>
        <begin position="1"/>
        <end position="71"/>
    </location>
</feature>
<gene>
    <name evidence="2" type="ORF">TVAG_108970</name>
</gene>
<organism evidence="2 3">
    <name type="scientific">Trichomonas vaginalis (strain ATCC PRA-98 / G3)</name>
    <dbReference type="NCBI Taxonomy" id="412133"/>
    <lineage>
        <taxon>Eukaryota</taxon>
        <taxon>Metamonada</taxon>
        <taxon>Parabasalia</taxon>
        <taxon>Trichomonadida</taxon>
        <taxon>Trichomonadidae</taxon>
        <taxon>Trichomonas</taxon>
    </lineage>
</organism>
<sequence length="202" mass="23363">MSKSRESLSSRKSSKSSGRLSSKFDFDLPSAGSQDMKNQSEIKKDKIENNDEDSYGYSYSDDINFDNEDSEGHDVFNVKTHSTKENTSSDIVFRTDERIRTESKFTASLHSDSIFPKNDTKKFDAEKMQEPPPLKLTYMDDSSYSDEDDFGNDTTRNDIRYHKPEWNFPLKRIPRNNDEGLYDTLTNCFNIKNIVTQLKRTA</sequence>
<keyword evidence="3" id="KW-1185">Reference proteome</keyword>
<reference evidence="2" key="1">
    <citation type="submission" date="2006-10" db="EMBL/GenBank/DDBJ databases">
        <authorList>
            <person name="Amadeo P."/>
            <person name="Zhao Q."/>
            <person name="Wortman J."/>
            <person name="Fraser-Liggett C."/>
            <person name="Carlton J."/>
        </authorList>
    </citation>
    <scope>NUCLEOTIDE SEQUENCE</scope>
    <source>
        <strain evidence="2">G3</strain>
    </source>
</reference>
<dbReference type="VEuPathDB" id="TrichDB:TVAGG3_0373960"/>
<name>A2F038_TRIV3</name>
<feature type="compositionally biased region" description="Basic and acidic residues" evidence="1">
    <location>
        <begin position="118"/>
        <end position="129"/>
    </location>
</feature>
<feature type="region of interest" description="Disordered" evidence="1">
    <location>
        <begin position="118"/>
        <end position="156"/>
    </location>
</feature>
<dbReference type="Proteomes" id="UP000001542">
    <property type="component" value="Unassembled WGS sequence"/>
</dbReference>
<evidence type="ECO:0000256" key="1">
    <source>
        <dbReference type="SAM" id="MobiDB-lite"/>
    </source>
</evidence>
<dbReference type="InParanoid" id="A2F038"/>
<dbReference type="RefSeq" id="XP_001314298.1">
    <property type="nucleotide sequence ID" value="XM_001314280.1"/>
</dbReference>
<evidence type="ECO:0000313" key="2">
    <source>
        <dbReference type="EMBL" id="EAY01740.1"/>
    </source>
</evidence>
<dbReference type="EMBL" id="DS113558">
    <property type="protein sequence ID" value="EAY01740.1"/>
    <property type="molecule type" value="Genomic_DNA"/>
</dbReference>
<reference evidence="2" key="2">
    <citation type="journal article" date="2007" name="Science">
        <title>Draft genome sequence of the sexually transmitted pathogen Trichomonas vaginalis.</title>
        <authorList>
            <person name="Carlton J.M."/>
            <person name="Hirt R.P."/>
            <person name="Silva J.C."/>
            <person name="Delcher A.L."/>
            <person name="Schatz M."/>
            <person name="Zhao Q."/>
            <person name="Wortman J.R."/>
            <person name="Bidwell S.L."/>
            <person name="Alsmark U.C.M."/>
            <person name="Besteiro S."/>
            <person name="Sicheritz-Ponten T."/>
            <person name="Noel C.J."/>
            <person name="Dacks J.B."/>
            <person name="Foster P.G."/>
            <person name="Simillion C."/>
            <person name="Van de Peer Y."/>
            <person name="Miranda-Saavedra D."/>
            <person name="Barton G.J."/>
            <person name="Westrop G.D."/>
            <person name="Mueller S."/>
            <person name="Dessi D."/>
            <person name="Fiori P.L."/>
            <person name="Ren Q."/>
            <person name="Paulsen I."/>
            <person name="Zhang H."/>
            <person name="Bastida-Corcuera F.D."/>
            <person name="Simoes-Barbosa A."/>
            <person name="Brown M.T."/>
            <person name="Hayes R.D."/>
            <person name="Mukherjee M."/>
            <person name="Okumura C.Y."/>
            <person name="Schneider R."/>
            <person name="Smith A.J."/>
            <person name="Vanacova S."/>
            <person name="Villalvazo M."/>
            <person name="Haas B.J."/>
            <person name="Pertea M."/>
            <person name="Feldblyum T.V."/>
            <person name="Utterback T.R."/>
            <person name="Shu C.L."/>
            <person name="Osoegawa K."/>
            <person name="de Jong P.J."/>
            <person name="Hrdy I."/>
            <person name="Horvathova L."/>
            <person name="Zubacova Z."/>
            <person name="Dolezal P."/>
            <person name="Malik S.B."/>
            <person name="Logsdon J.M. Jr."/>
            <person name="Henze K."/>
            <person name="Gupta A."/>
            <person name="Wang C.C."/>
            <person name="Dunne R.L."/>
            <person name="Upcroft J.A."/>
            <person name="Upcroft P."/>
            <person name="White O."/>
            <person name="Salzberg S.L."/>
            <person name="Tang P."/>
            <person name="Chiu C.-H."/>
            <person name="Lee Y.-S."/>
            <person name="Embley T.M."/>
            <person name="Coombs G.H."/>
            <person name="Mottram J.C."/>
            <person name="Tachezy J."/>
            <person name="Fraser-Liggett C.M."/>
            <person name="Johnson P.J."/>
        </authorList>
    </citation>
    <scope>NUCLEOTIDE SEQUENCE [LARGE SCALE GENOMIC DNA]</scope>
    <source>
        <strain evidence="2">G3</strain>
    </source>
</reference>
<evidence type="ECO:0000313" key="3">
    <source>
        <dbReference type="Proteomes" id="UP000001542"/>
    </source>
</evidence>
<protein>
    <submittedName>
        <fullName evidence="2">Uncharacterized protein</fullName>
    </submittedName>
</protein>
<dbReference type="VEuPathDB" id="TrichDB:TVAG_108970"/>